<dbReference type="NCBIfam" id="TIGR03593">
    <property type="entry name" value="yidC_nterm"/>
    <property type="match status" value="1"/>
</dbReference>
<dbReference type="PANTHER" id="PTHR12428:SF65">
    <property type="entry name" value="CYTOCHROME C OXIDASE ASSEMBLY PROTEIN COX18, MITOCHONDRIAL"/>
    <property type="match status" value="1"/>
</dbReference>
<feature type="transmembrane region" description="Helical" evidence="13">
    <location>
        <begin position="499"/>
        <end position="518"/>
    </location>
</feature>
<feature type="transmembrane region" description="Helical" evidence="13">
    <location>
        <begin position="370"/>
        <end position="390"/>
    </location>
</feature>
<keyword evidence="5 13" id="KW-1003">Cell membrane</keyword>
<evidence type="ECO:0000256" key="12">
    <source>
        <dbReference type="ARBA" id="ARBA00033342"/>
    </source>
</evidence>
<sequence>MEDQNNKNLILAMVLSAAVMIVWFVLFPPPEPPLTAPTETAAGVTGDVATPLPEAAPAQTEATAVPEAPRLGIDSTKLAGSISLRGGRIDDLSLKTYREDLTPDSPTVRLLAPVGEDLAYYSVFGWLPGTGLQPGEVPDANTLWTVEGNATLSSTAPVVLRWDNGKGLTFRREIKVDDDFMFTVTDQVQNRSAAAVALQPYGIIARHGLPKLQNIFVVHEGAVQREDGIRTETDYSDITELTPDPREGNLPAQVTEATTDGWIGFTDHYWMTVLIPEQGKPFKSVLKYVPTAGIYQAEVRQPVLSLDAGATASSSIRFFAGAKEWATIRAYEREGGIPGFLDSIDWGWFFFLTKPIFAVLHWLNAQIGNMGWAIIALTFLLKFLVLPLAYKSYVSMARMKELQPEMEAIKERAGEDKQKLQREMMQLYKDKKVNPAAGCLPILIQIPIFFALYKVIFVTIELRHAPFFGWLKDLSAPDPSSLFNLFGLLPWDAPPTGSLLHLIFIGVLPLLLGITMWLQQKLNPAPTDPVQQQIFAWMPWVFMFMLGGFASGLVVYWITNNTITFVQQYLIMWSHGKRPDIFGNIKAAKLARAEAKAAASAAANAPKAPTNTPKKGKK</sequence>
<feature type="domain" description="Membrane insertase YidC N-terminal" evidence="16">
    <location>
        <begin position="71"/>
        <end position="358"/>
    </location>
</feature>
<evidence type="ECO:0000256" key="6">
    <source>
        <dbReference type="ARBA" id="ARBA00022692"/>
    </source>
</evidence>
<dbReference type="InterPro" id="IPR028055">
    <property type="entry name" value="YidC/Oxa/ALB_C"/>
</dbReference>
<evidence type="ECO:0000256" key="10">
    <source>
        <dbReference type="ARBA" id="ARBA00023186"/>
    </source>
</evidence>
<evidence type="ECO:0000256" key="13">
    <source>
        <dbReference type="HAMAP-Rule" id="MF_01810"/>
    </source>
</evidence>
<proteinExistence type="inferred from homology"/>
<keyword evidence="6 13" id="KW-0812">Transmembrane</keyword>
<evidence type="ECO:0000313" key="17">
    <source>
        <dbReference type="EMBL" id="NHB75532.1"/>
    </source>
</evidence>
<dbReference type="InterPro" id="IPR038221">
    <property type="entry name" value="YidC_periplasmic_sf"/>
</dbReference>
<dbReference type="Pfam" id="PF02096">
    <property type="entry name" value="60KD_IMP"/>
    <property type="match status" value="1"/>
</dbReference>
<keyword evidence="8 13" id="KW-1133">Transmembrane helix</keyword>
<keyword evidence="4 13" id="KW-0813">Transport</keyword>
<comment type="function">
    <text evidence="13">Required for the insertion and/or proper folding and/or complex formation of integral membrane proteins into the membrane. Involved in integration of membrane proteins that insert both dependently and independently of the Sec translocase complex, as well as at least some lipoproteins. Aids folding of multispanning membrane proteins.</text>
</comment>
<dbReference type="PANTHER" id="PTHR12428">
    <property type="entry name" value="OXA1"/>
    <property type="match status" value="1"/>
</dbReference>
<dbReference type="Gene3D" id="2.70.98.90">
    <property type="match status" value="1"/>
</dbReference>
<dbReference type="InterPro" id="IPR019998">
    <property type="entry name" value="Membr_insert_YidC"/>
</dbReference>
<feature type="transmembrane region" description="Helical" evidence="13">
    <location>
        <begin position="539"/>
        <end position="558"/>
    </location>
</feature>
<dbReference type="PRINTS" id="PR01900">
    <property type="entry name" value="YIDCPROTEIN"/>
</dbReference>
<dbReference type="PRINTS" id="PR00701">
    <property type="entry name" value="60KDINNERMP"/>
</dbReference>
<evidence type="ECO:0000256" key="14">
    <source>
        <dbReference type="SAM" id="MobiDB-lite"/>
    </source>
</evidence>
<evidence type="ECO:0000259" key="15">
    <source>
        <dbReference type="Pfam" id="PF02096"/>
    </source>
</evidence>
<dbReference type="HAMAP" id="MF_01810">
    <property type="entry name" value="YidC_type1"/>
    <property type="match status" value="1"/>
</dbReference>
<evidence type="ECO:0000256" key="2">
    <source>
        <dbReference type="ARBA" id="ARBA00010527"/>
    </source>
</evidence>
<keyword evidence="7 13" id="KW-0653">Protein transport</keyword>
<evidence type="ECO:0000256" key="7">
    <source>
        <dbReference type="ARBA" id="ARBA00022927"/>
    </source>
</evidence>
<evidence type="ECO:0000256" key="5">
    <source>
        <dbReference type="ARBA" id="ARBA00022475"/>
    </source>
</evidence>
<evidence type="ECO:0000259" key="16">
    <source>
        <dbReference type="Pfam" id="PF14849"/>
    </source>
</evidence>
<dbReference type="NCBIfam" id="NF002353">
    <property type="entry name" value="PRK01318.1-4"/>
    <property type="match status" value="1"/>
</dbReference>
<keyword evidence="18" id="KW-1185">Reference proteome</keyword>
<keyword evidence="9 13" id="KW-0472">Membrane</keyword>
<dbReference type="InterPro" id="IPR047196">
    <property type="entry name" value="YidC_ALB_C"/>
</dbReference>
<comment type="similarity">
    <text evidence="2 13">Belongs to the OXA1/ALB3/YidC family. Type 1 subfamily.</text>
</comment>
<accession>A0ABX0G3J7</accession>
<gene>
    <name evidence="13 17" type="primary">yidC</name>
    <name evidence="17" type="ORF">G8O29_02100</name>
</gene>
<keyword evidence="10 13" id="KW-0143">Chaperone</keyword>
<evidence type="ECO:0000256" key="9">
    <source>
        <dbReference type="ARBA" id="ARBA00023136"/>
    </source>
</evidence>
<feature type="compositionally biased region" description="Low complexity" evidence="14">
    <location>
        <begin position="49"/>
        <end position="69"/>
    </location>
</feature>
<comment type="subunit">
    <text evidence="13">Interacts with the Sec translocase complex via SecD. Specifically interacts with transmembrane segments of nascent integral membrane proteins during membrane integration.</text>
</comment>
<evidence type="ECO:0000256" key="1">
    <source>
        <dbReference type="ARBA" id="ARBA00004429"/>
    </source>
</evidence>
<dbReference type="RefSeq" id="WP_166401567.1">
    <property type="nucleotide sequence ID" value="NZ_JAANHS010000001.1"/>
</dbReference>
<evidence type="ECO:0000256" key="3">
    <source>
        <dbReference type="ARBA" id="ARBA00015325"/>
    </source>
</evidence>
<dbReference type="InterPro" id="IPR028053">
    <property type="entry name" value="Membr_insert_YidC_N"/>
</dbReference>
<dbReference type="NCBIfam" id="TIGR03592">
    <property type="entry name" value="yidC_oxa1_cterm"/>
    <property type="match status" value="1"/>
</dbReference>
<dbReference type="CDD" id="cd20070">
    <property type="entry name" value="5TM_YidC_Alb3"/>
    <property type="match status" value="1"/>
</dbReference>
<dbReference type="EMBL" id="JAANHS010000001">
    <property type="protein sequence ID" value="NHB75532.1"/>
    <property type="molecule type" value="Genomic_DNA"/>
</dbReference>
<feature type="transmembrane region" description="Helical" evidence="13">
    <location>
        <begin position="9"/>
        <end position="27"/>
    </location>
</feature>
<evidence type="ECO:0000256" key="4">
    <source>
        <dbReference type="ARBA" id="ARBA00022448"/>
    </source>
</evidence>
<evidence type="ECO:0000313" key="18">
    <source>
        <dbReference type="Proteomes" id="UP001515660"/>
    </source>
</evidence>
<dbReference type="Proteomes" id="UP001515660">
    <property type="component" value="Unassembled WGS sequence"/>
</dbReference>
<feature type="transmembrane region" description="Helical" evidence="13">
    <location>
        <begin position="433"/>
        <end position="453"/>
    </location>
</feature>
<dbReference type="CDD" id="cd19961">
    <property type="entry name" value="EcYidC-like_peri"/>
    <property type="match status" value="1"/>
</dbReference>
<evidence type="ECO:0000256" key="11">
    <source>
        <dbReference type="ARBA" id="ARBA00033245"/>
    </source>
</evidence>
<organism evidence="17 18">
    <name type="scientific">Rhodobacter calidifons</name>
    <dbReference type="NCBI Taxonomy" id="2715277"/>
    <lineage>
        <taxon>Bacteria</taxon>
        <taxon>Pseudomonadati</taxon>
        <taxon>Pseudomonadota</taxon>
        <taxon>Alphaproteobacteria</taxon>
        <taxon>Rhodobacterales</taxon>
        <taxon>Rhodobacter group</taxon>
        <taxon>Rhodobacter</taxon>
    </lineage>
</organism>
<comment type="subcellular location">
    <subcellularLocation>
        <location evidence="1">Cell inner membrane</location>
        <topology evidence="1">Multi-pass membrane protein</topology>
    </subcellularLocation>
    <subcellularLocation>
        <location evidence="13">Cell membrane</location>
        <topology evidence="13">Multi-pass membrane protein</topology>
    </subcellularLocation>
</comment>
<reference evidence="17 18" key="1">
    <citation type="journal article" date="2022" name="Microorganisms">
        <title>Genome Sequence and Characterization of a Xanthorhodopsin-Containing, Aerobic Anoxygenic Phototrophic Rhodobacter Species, Isolated from Mesophilic Conditions at Yellowstone National Park.</title>
        <authorList>
            <person name="Kyndt J.A."/>
            <person name="Robertson S."/>
            <person name="Shoffstall I.B."/>
            <person name="Ramaley R.F."/>
            <person name="Meyer T.E."/>
        </authorList>
    </citation>
    <scope>NUCLEOTIDE SEQUENCE [LARGE SCALE GENOMIC DNA]</scope>
    <source>
        <strain evidence="17 18">M37P</strain>
    </source>
</reference>
<name>A0ABX0G3J7_9RHOB</name>
<evidence type="ECO:0000256" key="8">
    <source>
        <dbReference type="ARBA" id="ARBA00022989"/>
    </source>
</evidence>
<feature type="region of interest" description="Disordered" evidence="14">
    <location>
        <begin position="37"/>
        <end position="69"/>
    </location>
</feature>
<protein>
    <recommendedName>
        <fullName evidence="3 13">Membrane protein insertase YidC</fullName>
    </recommendedName>
    <alternativeName>
        <fullName evidence="12 13">Foldase YidC</fullName>
    </alternativeName>
    <alternativeName>
        <fullName evidence="11 13">Membrane integrase YidC</fullName>
    </alternativeName>
    <alternativeName>
        <fullName evidence="13">Membrane protein YidC</fullName>
    </alternativeName>
</protein>
<dbReference type="Pfam" id="PF14849">
    <property type="entry name" value="YidC_periplas"/>
    <property type="match status" value="1"/>
</dbReference>
<dbReference type="InterPro" id="IPR001708">
    <property type="entry name" value="YidC/ALB3/OXA1/COX18"/>
</dbReference>
<comment type="caution">
    <text evidence="17">The sequence shown here is derived from an EMBL/GenBank/DDBJ whole genome shotgun (WGS) entry which is preliminary data.</text>
</comment>
<feature type="domain" description="Membrane insertase YidC/Oxa/ALB C-terminal" evidence="15">
    <location>
        <begin position="370"/>
        <end position="572"/>
    </location>
</feature>